<dbReference type="GO" id="GO:0031012">
    <property type="term" value="C:extracellular matrix"/>
    <property type="evidence" value="ECO:0007669"/>
    <property type="project" value="TreeGrafter"/>
</dbReference>
<dbReference type="PANTHER" id="PTHR12236:SF95">
    <property type="entry name" value="CUTICULAR PROTEIN 76BD, ISOFORM C-RELATED"/>
    <property type="match status" value="1"/>
</dbReference>
<evidence type="ECO:0008006" key="6">
    <source>
        <dbReference type="Google" id="ProtNLM"/>
    </source>
</evidence>
<proteinExistence type="predicted"/>
<protein>
    <recommendedName>
        <fullName evidence="6">Histidine-rich glycoprotein-like</fullName>
    </recommendedName>
</protein>
<dbReference type="Pfam" id="PF00379">
    <property type="entry name" value="Chitin_bind_4"/>
    <property type="match status" value="1"/>
</dbReference>
<dbReference type="EMBL" id="LR824011">
    <property type="protein sequence ID" value="CAD0198158.1"/>
    <property type="molecule type" value="Genomic_DNA"/>
</dbReference>
<dbReference type="GO" id="GO:0005615">
    <property type="term" value="C:extracellular space"/>
    <property type="evidence" value="ECO:0007669"/>
    <property type="project" value="TreeGrafter"/>
</dbReference>
<dbReference type="GO" id="GO:0042302">
    <property type="term" value="F:structural constituent of cuticle"/>
    <property type="evidence" value="ECO:0007669"/>
    <property type="project" value="UniProtKB-UniRule"/>
</dbReference>
<sequence length="242" mass="28083">MQYLQINSYKMNLHFLNNYHSQFGNPRGNSTNKKMYKVILIAALVATVAALPQYGHGHGHNDHHGHGHAISSQSVVLHQTHPTHHEEHHGDYHHEPIHHEQYHHEPIHHEQHSQHQTVHHQEYHHEPVHHVAYHHQPIHHEVNHGHASSAHHGHATEQHVDYHAHPKYEFSYQVSDPHTHDIKSQHEARDGDVVNGAYSLHQPDGTVRVVEYHSDHQTGFNADVKIEGHAQHIVPEHHHHHY</sequence>
<dbReference type="InterPro" id="IPR000618">
    <property type="entry name" value="Insect_cuticle"/>
</dbReference>
<keyword evidence="1 3" id="KW-0193">Cuticle</keyword>
<dbReference type="PANTHER" id="PTHR12236">
    <property type="entry name" value="STRUCTURAL CONTITUENT OF CUTICLE"/>
    <property type="match status" value="1"/>
</dbReference>
<evidence type="ECO:0000256" key="2">
    <source>
        <dbReference type="ARBA" id="ARBA00022729"/>
    </source>
</evidence>
<reference evidence="4" key="1">
    <citation type="submission" date="2021-12" db="EMBL/GenBank/DDBJ databases">
        <authorList>
            <person name="King R."/>
        </authorList>
    </citation>
    <scope>NUCLEOTIDE SEQUENCE</scope>
</reference>
<evidence type="ECO:0000256" key="3">
    <source>
        <dbReference type="PROSITE-ProRule" id="PRU00497"/>
    </source>
</evidence>
<dbReference type="InterPro" id="IPR051217">
    <property type="entry name" value="Insect_Cuticle_Struc_Prot"/>
</dbReference>
<dbReference type="AlphaFoldDB" id="A0A9N8Q0G5"/>
<dbReference type="Proteomes" id="UP001154114">
    <property type="component" value="Chromosome 8"/>
</dbReference>
<accession>A0A9N8Q0G5</accession>
<evidence type="ECO:0000313" key="5">
    <source>
        <dbReference type="Proteomes" id="UP001154114"/>
    </source>
</evidence>
<organism evidence="4 5">
    <name type="scientific">Chrysodeixis includens</name>
    <name type="common">Soybean looper</name>
    <name type="synonym">Pseudoplusia includens</name>
    <dbReference type="NCBI Taxonomy" id="689277"/>
    <lineage>
        <taxon>Eukaryota</taxon>
        <taxon>Metazoa</taxon>
        <taxon>Ecdysozoa</taxon>
        <taxon>Arthropoda</taxon>
        <taxon>Hexapoda</taxon>
        <taxon>Insecta</taxon>
        <taxon>Pterygota</taxon>
        <taxon>Neoptera</taxon>
        <taxon>Endopterygota</taxon>
        <taxon>Lepidoptera</taxon>
        <taxon>Glossata</taxon>
        <taxon>Ditrysia</taxon>
        <taxon>Noctuoidea</taxon>
        <taxon>Noctuidae</taxon>
        <taxon>Plusiinae</taxon>
        <taxon>Chrysodeixis</taxon>
    </lineage>
</organism>
<dbReference type="OrthoDB" id="6427684at2759"/>
<evidence type="ECO:0000313" key="4">
    <source>
        <dbReference type="EMBL" id="CAD0198158.1"/>
    </source>
</evidence>
<dbReference type="PRINTS" id="PR00947">
    <property type="entry name" value="CUTICLE"/>
</dbReference>
<name>A0A9N8Q0G5_CHRIL</name>
<keyword evidence="5" id="KW-1185">Reference proteome</keyword>
<evidence type="ECO:0000256" key="1">
    <source>
        <dbReference type="ARBA" id="ARBA00022460"/>
    </source>
</evidence>
<dbReference type="PROSITE" id="PS51155">
    <property type="entry name" value="CHIT_BIND_RR_2"/>
    <property type="match status" value="1"/>
</dbReference>
<keyword evidence="2" id="KW-0732">Signal</keyword>
<gene>
    <name evidence="4" type="ORF">CINC_LOCUS12432</name>
</gene>